<feature type="domain" description="Glycosyl transferase family 1" evidence="1">
    <location>
        <begin position="204"/>
        <end position="364"/>
    </location>
</feature>
<gene>
    <name evidence="2" type="ORF">MELS_1746</name>
</gene>
<name>G0VRS5_MEGEL</name>
<dbReference type="eggNOG" id="COG0438">
    <property type="taxonomic scope" value="Bacteria"/>
</dbReference>
<dbReference type="Gene3D" id="3.40.50.2000">
    <property type="entry name" value="Glycogen Phosphorylase B"/>
    <property type="match status" value="2"/>
</dbReference>
<dbReference type="SUPFAM" id="SSF53756">
    <property type="entry name" value="UDP-Glycosyltransferase/glycogen phosphorylase"/>
    <property type="match status" value="1"/>
</dbReference>
<dbReference type="InterPro" id="IPR001296">
    <property type="entry name" value="Glyco_trans_1"/>
</dbReference>
<proteinExistence type="predicted"/>
<dbReference type="AlphaFoldDB" id="G0VRS5"/>
<dbReference type="RefSeq" id="WP_014016692.1">
    <property type="nucleotide sequence ID" value="NC_015873.1"/>
</dbReference>
<accession>G0VRS5</accession>
<protein>
    <submittedName>
        <fullName evidence="2">Putative glycosyltransferase</fullName>
    </submittedName>
</protein>
<organism evidence="2 3">
    <name type="scientific">Megasphaera elsdenii DSM 20460</name>
    <dbReference type="NCBI Taxonomy" id="1064535"/>
    <lineage>
        <taxon>Bacteria</taxon>
        <taxon>Bacillati</taxon>
        <taxon>Bacillota</taxon>
        <taxon>Negativicutes</taxon>
        <taxon>Veillonellales</taxon>
        <taxon>Veillonellaceae</taxon>
        <taxon>Megasphaera</taxon>
    </lineage>
</organism>
<evidence type="ECO:0000313" key="3">
    <source>
        <dbReference type="Proteomes" id="UP000010111"/>
    </source>
</evidence>
<evidence type="ECO:0000259" key="1">
    <source>
        <dbReference type="Pfam" id="PF00534"/>
    </source>
</evidence>
<dbReference type="GeneID" id="97492700"/>
<dbReference type="Pfam" id="PF00534">
    <property type="entry name" value="Glycos_transf_1"/>
    <property type="match status" value="1"/>
</dbReference>
<dbReference type="HOGENOM" id="CLU_009583_0_0_9"/>
<dbReference type="EMBL" id="HE576794">
    <property type="protein sequence ID" value="CCC73965.1"/>
    <property type="molecule type" value="Genomic_DNA"/>
</dbReference>
<dbReference type="Proteomes" id="UP000010111">
    <property type="component" value="Chromosome"/>
</dbReference>
<evidence type="ECO:0000313" key="2">
    <source>
        <dbReference type="EMBL" id="CCC73965.1"/>
    </source>
</evidence>
<dbReference type="KEGG" id="med:MELS_1746"/>
<dbReference type="PANTHER" id="PTHR12526">
    <property type="entry name" value="GLYCOSYLTRANSFERASE"/>
    <property type="match status" value="1"/>
</dbReference>
<keyword evidence="3" id="KW-1185">Reference proteome</keyword>
<dbReference type="PANTHER" id="PTHR12526:SF630">
    <property type="entry name" value="GLYCOSYLTRANSFERASE"/>
    <property type="match status" value="1"/>
</dbReference>
<sequence>MNIAILCFGISSISNVSGTEKVFVEMANQFCQRGASVLAVWNDQPGVVPYYPFLPEVSQINLGLGKIKAPIFYKVLREVSKGLHLNLVNRVDAYKTKKLCQAFKKKINLSEIDVMICYEFNSIMVANQLSNGKIPVIAMCHNSVENQIASLTPLQRKEASKVTAYQVLIPSFVDKAKKFLNTDIYCIPNVVKVIPDNLVADLSHCKKTYKIIMIGRIDSHQKRPLIAIRAFLKNASRFSNWQLHFYGPITDSDYKKEIDEYINVHDLRHQVIYKGITDMPLNVLHDADIFAFPSAYEGFPLALAEANSVGLPAVGFATAPAVNELIKDKVTGFLATDEDDFARKLVLLMDNKALRVQMGKEAREEMKKYSPSVVWGQWDALLQKVVHKKMDE</sequence>
<reference evidence="2 3" key="1">
    <citation type="journal article" date="2011" name="J. Bacteriol.">
        <title>Genome Sequence of the Ruminal Bacterium Megasphaera elsdenii.</title>
        <authorList>
            <person name="Marx H."/>
            <person name="Graf A.B."/>
            <person name="Tatto N."/>
            <person name="Thallinger G.G."/>
            <person name="Mattanovich D."/>
            <person name="Sauer M."/>
        </authorList>
    </citation>
    <scope>NUCLEOTIDE SEQUENCE [LARGE SCALE GENOMIC DNA]</scope>
    <source>
        <strain evidence="2 3">DSM 20460</strain>
    </source>
</reference>
<dbReference type="GO" id="GO:0016757">
    <property type="term" value="F:glycosyltransferase activity"/>
    <property type="evidence" value="ECO:0007669"/>
    <property type="project" value="InterPro"/>
</dbReference>
<dbReference type="STRING" id="1064535.MELS_1746"/>
<keyword evidence="2" id="KW-0808">Transferase</keyword>